<proteinExistence type="predicted"/>
<reference evidence="1 2" key="1">
    <citation type="journal article" date="2023" name="Science">
        <title>Complex scaffold remodeling in plant triterpene biosynthesis.</title>
        <authorList>
            <person name="De La Pena R."/>
            <person name="Hodgson H."/>
            <person name="Liu J.C."/>
            <person name="Stephenson M.J."/>
            <person name="Martin A.C."/>
            <person name="Owen C."/>
            <person name="Harkess A."/>
            <person name="Leebens-Mack J."/>
            <person name="Jimenez L.E."/>
            <person name="Osbourn A."/>
            <person name="Sattely E.S."/>
        </authorList>
    </citation>
    <scope>NUCLEOTIDE SEQUENCE [LARGE SCALE GENOMIC DNA]</scope>
    <source>
        <strain evidence="2">cv. JPN11</strain>
        <tissue evidence="1">Leaf</tissue>
    </source>
</reference>
<keyword evidence="2" id="KW-1185">Reference proteome</keyword>
<dbReference type="Proteomes" id="UP001164539">
    <property type="component" value="Chromosome 13"/>
</dbReference>
<evidence type="ECO:0000313" key="2">
    <source>
        <dbReference type="Proteomes" id="UP001164539"/>
    </source>
</evidence>
<comment type="caution">
    <text evidence="1">The sequence shown here is derived from an EMBL/GenBank/DDBJ whole genome shotgun (WGS) entry which is preliminary data.</text>
</comment>
<name>A0ACC1WWC9_MELAZ</name>
<dbReference type="EMBL" id="CM051406">
    <property type="protein sequence ID" value="KAJ4703329.1"/>
    <property type="molecule type" value="Genomic_DNA"/>
</dbReference>
<accession>A0ACC1WWC9</accession>
<evidence type="ECO:0000313" key="1">
    <source>
        <dbReference type="EMBL" id="KAJ4703329.1"/>
    </source>
</evidence>
<sequence length="100" mass="11056">MKSSAGITKDVKKVYTVETAKKINKESIGMTVLMAFIVCCFCLAAAIDSGHPTEGLKNPNSNNWFEDANVLPSERELGNKEITVVFPTKVLLQFISFEEK</sequence>
<gene>
    <name evidence="1" type="ORF">OWV82_023253</name>
</gene>
<organism evidence="1 2">
    <name type="scientific">Melia azedarach</name>
    <name type="common">Chinaberry tree</name>
    <dbReference type="NCBI Taxonomy" id="155640"/>
    <lineage>
        <taxon>Eukaryota</taxon>
        <taxon>Viridiplantae</taxon>
        <taxon>Streptophyta</taxon>
        <taxon>Embryophyta</taxon>
        <taxon>Tracheophyta</taxon>
        <taxon>Spermatophyta</taxon>
        <taxon>Magnoliopsida</taxon>
        <taxon>eudicotyledons</taxon>
        <taxon>Gunneridae</taxon>
        <taxon>Pentapetalae</taxon>
        <taxon>rosids</taxon>
        <taxon>malvids</taxon>
        <taxon>Sapindales</taxon>
        <taxon>Meliaceae</taxon>
        <taxon>Melia</taxon>
    </lineage>
</organism>
<protein>
    <submittedName>
        <fullName evidence="1">Uncharacterized protein</fullName>
    </submittedName>
</protein>